<dbReference type="EMBL" id="GBXM01007296">
    <property type="protein sequence ID" value="JAI01282.1"/>
    <property type="molecule type" value="Transcribed_RNA"/>
</dbReference>
<protein>
    <submittedName>
        <fullName evidence="1">Uncharacterized protein</fullName>
    </submittedName>
</protein>
<accession>A0A0E9XFU5</accession>
<reference evidence="1" key="1">
    <citation type="submission" date="2014-11" db="EMBL/GenBank/DDBJ databases">
        <authorList>
            <person name="Amaro Gonzalez C."/>
        </authorList>
    </citation>
    <scope>NUCLEOTIDE SEQUENCE</scope>
</reference>
<dbReference type="Gene3D" id="4.10.40.20">
    <property type="match status" value="1"/>
</dbReference>
<name>A0A0E9XFU5_ANGAN</name>
<proteinExistence type="predicted"/>
<evidence type="ECO:0000313" key="1">
    <source>
        <dbReference type="EMBL" id="JAI01282.1"/>
    </source>
</evidence>
<dbReference type="SUPFAM" id="SSF57184">
    <property type="entry name" value="Growth factor receptor domain"/>
    <property type="match status" value="1"/>
</dbReference>
<reference evidence="1" key="2">
    <citation type="journal article" date="2015" name="Fish Shellfish Immunol.">
        <title>Early steps in the European eel (Anguilla anguilla)-Vibrio vulnificus interaction in the gills: Role of the RtxA13 toxin.</title>
        <authorList>
            <person name="Callol A."/>
            <person name="Pajuelo D."/>
            <person name="Ebbesson L."/>
            <person name="Teles M."/>
            <person name="MacKenzie S."/>
            <person name="Amaro C."/>
        </authorList>
    </citation>
    <scope>NUCLEOTIDE SEQUENCE</scope>
</reference>
<sequence>MCAAGPKEPCGGRGSTAKRCAAGLECVKRTKGKKANSEFASARATMKCVAPTE</sequence>
<dbReference type="InterPro" id="IPR009030">
    <property type="entry name" value="Growth_fac_rcpt_cys_sf"/>
</dbReference>
<organism evidence="1">
    <name type="scientific">Anguilla anguilla</name>
    <name type="common">European freshwater eel</name>
    <name type="synonym">Muraena anguilla</name>
    <dbReference type="NCBI Taxonomy" id="7936"/>
    <lineage>
        <taxon>Eukaryota</taxon>
        <taxon>Metazoa</taxon>
        <taxon>Chordata</taxon>
        <taxon>Craniata</taxon>
        <taxon>Vertebrata</taxon>
        <taxon>Euteleostomi</taxon>
        <taxon>Actinopterygii</taxon>
        <taxon>Neopterygii</taxon>
        <taxon>Teleostei</taxon>
        <taxon>Anguilliformes</taxon>
        <taxon>Anguillidae</taxon>
        <taxon>Anguilla</taxon>
    </lineage>
</organism>
<dbReference type="AlphaFoldDB" id="A0A0E9XFU5"/>